<keyword evidence="2 5" id="KW-0812">Transmembrane</keyword>
<feature type="transmembrane region" description="Helical" evidence="5">
    <location>
        <begin position="86"/>
        <end position="108"/>
    </location>
</feature>
<feature type="transmembrane region" description="Helical" evidence="5">
    <location>
        <begin position="165"/>
        <end position="186"/>
    </location>
</feature>
<evidence type="ECO:0000256" key="5">
    <source>
        <dbReference type="SAM" id="Phobius"/>
    </source>
</evidence>
<comment type="caution">
    <text evidence="7">The sequence shown here is derived from an EMBL/GenBank/DDBJ whole genome shotgun (WGS) entry which is preliminary data.</text>
</comment>
<dbReference type="GO" id="GO:0016020">
    <property type="term" value="C:membrane"/>
    <property type="evidence" value="ECO:0007669"/>
    <property type="project" value="UniProtKB-SubCell"/>
</dbReference>
<dbReference type="PANTHER" id="PTHR31465:SF1">
    <property type="entry name" value="PROTEIN RTA1-RELATED"/>
    <property type="match status" value="1"/>
</dbReference>
<evidence type="ECO:0000256" key="1">
    <source>
        <dbReference type="ARBA" id="ARBA00004141"/>
    </source>
</evidence>
<accession>A0A4S4M441</accession>
<feature type="signal peptide" evidence="6">
    <location>
        <begin position="1"/>
        <end position="30"/>
    </location>
</feature>
<keyword evidence="4 5" id="KW-0472">Membrane</keyword>
<sequence>MVFAIARKGPYAARVLVLLVALLAAAPVWAKSRRPPNPADPYADPANDPNNGLRYIASNTLTGIAFSFASGIGLRIGLHFHPDSQGIYIAEYLFVVLSAAGGGVSIGATTVQGAKTGSNIFLAGLAIQLVSFFFFTCTFTLFIYRVHKHEPKAWSLDQTKPWYNDWRSLGVAIAFSCVGILIRSVYRTIELSQGFEGPIATNEGNFYGLDTLPLFIAVVVYCPFWPGRFIPPFSKSATIAPEVVEENKSNSEISRESKDIV</sequence>
<keyword evidence="3 5" id="KW-1133">Transmembrane helix</keyword>
<name>A0A4S4M441_9AGAM</name>
<proteinExistence type="predicted"/>
<protein>
    <submittedName>
        <fullName evidence="7">Uncharacterized protein</fullName>
    </submittedName>
</protein>
<keyword evidence="8" id="KW-1185">Reference proteome</keyword>
<reference evidence="7 8" key="1">
    <citation type="submission" date="2019-02" db="EMBL/GenBank/DDBJ databases">
        <title>Genome sequencing of the rare red list fungi Bondarzewia mesenterica.</title>
        <authorList>
            <person name="Buettner E."/>
            <person name="Kellner H."/>
        </authorList>
    </citation>
    <scope>NUCLEOTIDE SEQUENCE [LARGE SCALE GENOMIC DNA]</scope>
    <source>
        <strain evidence="7 8">DSM 108281</strain>
    </source>
</reference>
<evidence type="ECO:0000256" key="2">
    <source>
        <dbReference type="ARBA" id="ARBA00022692"/>
    </source>
</evidence>
<dbReference type="OrthoDB" id="3358017at2759"/>
<feature type="transmembrane region" description="Helical" evidence="5">
    <location>
        <begin position="206"/>
        <end position="225"/>
    </location>
</feature>
<feature type="chain" id="PRO_5020323157" evidence="6">
    <location>
        <begin position="31"/>
        <end position="261"/>
    </location>
</feature>
<dbReference type="InterPro" id="IPR007568">
    <property type="entry name" value="RTA1"/>
</dbReference>
<feature type="transmembrane region" description="Helical" evidence="5">
    <location>
        <begin position="120"/>
        <end position="144"/>
    </location>
</feature>
<evidence type="ECO:0000256" key="3">
    <source>
        <dbReference type="ARBA" id="ARBA00022989"/>
    </source>
</evidence>
<keyword evidence="6" id="KW-0732">Signal</keyword>
<feature type="transmembrane region" description="Helical" evidence="5">
    <location>
        <begin position="54"/>
        <end position="74"/>
    </location>
</feature>
<gene>
    <name evidence="7" type="ORF">EW146_g1399</name>
</gene>
<evidence type="ECO:0000256" key="6">
    <source>
        <dbReference type="SAM" id="SignalP"/>
    </source>
</evidence>
<dbReference type="Proteomes" id="UP000310158">
    <property type="component" value="Unassembled WGS sequence"/>
</dbReference>
<organism evidence="7 8">
    <name type="scientific">Bondarzewia mesenterica</name>
    <dbReference type="NCBI Taxonomy" id="1095465"/>
    <lineage>
        <taxon>Eukaryota</taxon>
        <taxon>Fungi</taxon>
        <taxon>Dikarya</taxon>
        <taxon>Basidiomycota</taxon>
        <taxon>Agaricomycotina</taxon>
        <taxon>Agaricomycetes</taxon>
        <taxon>Russulales</taxon>
        <taxon>Bondarzewiaceae</taxon>
        <taxon>Bondarzewia</taxon>
    </lineage>
</organism>
<comment type="subcellular location">
    <subcellularLocation>
        <location evidence="1">Membrane</location>
        <topology evidence="1">Multi-pass membrane protein</topology>
    </subcellularLocation>
</comment>
<dbReference type="EMBL" id="SGPL01000034">
    <property type="protein sequence ID" value="THH19869.1"/>
    <property type="molecule type" value="Genomic_DNA"/>
</dbReference>
<dbReference type="PANTHER" id="PTHR31465">
    <property type="entry name" value="PROTEIN RTA1-RELATED"/>
    <property type="match status" value="1"/>
</dbReference>
<evidence type="ECO:0000313" key="8">
    <source>
        <dbReference type="Proteomes" id="UP000310158"/>
    </source>
</evidence>
<dbReference type="Pfam" id="PF04479">
    <property type="entry name" value="RTA1"/>
    <property type="match status" value="1"/>
</dbReference>
<evidence type="ECO:0000256" key="4">
    <source>
        <dbReference type="ARBA" id="ARBA00023136"/>
    </source>
</evidence>
<evidence type="ECO:0000313" key="7">
    <source>
        <dbReference type="EMBL" id="THH19869.1"/>
    </source>
</evidence>
<dbReference type="AlphaFoldDB" id="A0A4S4M441"/>